<organism evidence="1 2">
    <name type="scientific">Snuella lapsa</name>
    <dbReference type="NCBI Taxonomy" id="870481"/>
    <lineage>
        <taxon>Bacteria</taxon>
        <taxon>Pseudomonadati</taxon>
        <taxon>Bacteroidota</taxon>
        <taxon>Flavobacteriia</taxon>
        <taxon>Flavobacteriales</taxon>
        <taxon>Flavobacteriaceae</taxon>
        <taxon>Snuella</taxon>
    </lineage>
</organism>
<proteinExistence type="predicted"/>
<keyword evidence="2" id="KW-1185">Reference proteome</keyword>
<dbReference type="EMBL" id="BAABCY010000019">
    <property type="protein sequence ID" value="GAA3558676.1"/>
    <property type="molecule type" value="Genomic_DNA"/>
</dbReference>
<accession>A0ABP6X0A1</accession>
<gene>
    <name evidence="1" type="ORF">GCM10022395_07310</name>
</gene>
<evidence type="ECO:0000313" key="2">
    <source>
        <dbReference type="Proteomes" id="UP001500954"/>
    </source>
</evidence>
<name>A0ABP6X0A1_9FLAO</name>
<sequence>MKPNVLKFVLLITLLCLTPSLLISQNEKKNVLYELQYILPKVGEESLFTKAVKVHNETYHSNDPYSASLNLVMTGDESGWHVWQMGPTGFNHLDNRPDNEDHNNHWNTTVAPHIAKYGRTEYWGFNEALSYVSLPNESIKYATVWFLEVNREANNEQLSVFIKRLRSVNEKLDTDMREFYNLFGPSNTHRGLAFVFPHTKLADLDINKHFKEGYEELYGKGSWEEVMSLWRYYFPVVTRELWQLKAY</sequence>
<dbReference type="RefSeq" id="WP_345004458.1">
    <property type="nucleotide sequence ID" value="NZ_BAABCY010000019.1"/>
</dbReference>
<protein>
    <submittedName>
        <fullName evidence="1">Uncharacterized protein</fullName>
    </submittedName>
</protein>
<reference evidence="2" key="1">
    <citation type="journal article" date="2019" name="Int. J. Syst. Evol. Microbiol.">
        <title>The Global Catalogue of Microorganisms (GCM) 10K type strain sequencing project: providing services to taxonomists for standard genome sequencing and annotation.</title>
        <authorList>
            <consortium name="The Broad Institute Genomics Platform"/>
            <consortium name="The Broad Institute Genome Sequencing Center for Infectious Disease"/>
            <person name="Wu L."/>
            <person name="Ma J."/>
        </authorList>
    </citation>
    <scope>NUCLEOTIDE SEQUENCE [LARGE SCALE GENOMIC DNA]</scope>
    <source>
        <strain evidence="2">JCM 17111</strain>
    </source>
</reference>
<evidence type="ECO:0000313" key="1">
    <source>
        <dbReference type="EMBL" id="GAA3558676.1"/>
    </source>
</evidence>
<comment type="caution">
    <text evidence="1">The sequence shown here is derived from an EMBL/GenBank/DDBJ whole genome shotgun (WGS) entry which is preliminary data.</text>
</comment>
<dbReference type="Proteomes" id="UP001500954">
    <property type="component" value="Unassembled WGS sequence"/>
</dbReference>